<evidence type="ECO:0000259" key="17">
    <source>
        <dbReference type="PROSITE" id="PS51186"/>
    </source>
</evidence>
<dbReference type="PROSITE" id="PS51186">
    <property type="entry name" value="GNAT"/>
    <property type="match status" value="1"/>
</dbReference>
<evidence type="ECO:0000256" key="4">
    <source>
        <dbReference type="ARBA" id="ARBA00013184"/>
    </source>
</evidence>
<dbReference type="Pfam" id="PF00439">
    <property type="entry name" value="Bromodomain"/>
    <property type="match status" value="1"/>
</dbReference>
<dbReference type="SMART" id="SM00297">
    <property type="entry name" value="BROMO"/>
    <property type="match status" value="1"/>
</dbReference>
<evidence type="ECO:0000259" key="16">
    <source>
        <dbReference type="PROSITE" id="PS50014"/>
    </source>
</evidence>
<evidence type="ECO:0000256" key="5">
    <source>
        <dbReference type="ARBA" id="ARBA00022679"/>
    </source>
</evidence>
<evidence type="ECO:0000256" key="3">
    <source>
        <dbReference type="ARBA" id="ARBA00008607"/>
    </source>
</evidence>
<keyword evidence="11" id="KW-0963">Cytoplasm</keyword>
<dbReference type="CDD" id="cd04301">
    <property type="entry name" value="NAT_SF"/>
    <property type="match status" value="1"/>
</dbReference>
<dbReference type="InterPro" id="IPR036427">
    <property type="entry name" value="Bromodomain-like_sf"/>
</dbReference>
<evidence type="ECO:0000256" key="15">
    <source>
        <dbReference type="PROSITE-ProRule" id="PRU00035"/>
    </source>
</evidence>
<dbReference type="InterPro" id="IPR016181">
    <property type="entry name" value="Acyl_CoA_acyltransferase"/>
</dbReference>
<accession>A0ABM4CXA6</accession>
<evidence type="ECO:0000256" key="9">
    <source>
        <dbReference type="ARBA" id="ARBA00023159"/>
    </source>
</evidence>
<sequence>MASNVLNFHHINNASNNKNTNLSSTGVDPANIKKSPLIIPSELSRPTNIQRITQKKAQVKAYPKNIKLEKLAVYSSCKAAVDACSCSGWKNPNPTKSIEQQQQQHGLWTTECRTCKHLLSDHVSHLQEETEEQMNFLMSMVVDIENLFMCVHKETDSDNKQVYFYLFKLLRKSIHQITKPTVEGPLGKPPFENPNIEMAVKSFVAHKFANENPVECQIMNELARIFVRCLNHWKLETPTARKQRLETVSLLNNKVNMLDNELFESNTNADISSYKVDYTRWLCFSHVPLFCDSLQKYDVTSIFGKKFLRSVFCLMKQQLLDKFSAEKEKLPADTRIKVLEHFPRFLSLFEEEIKSEFSPIWNDDCSRINPVVNPIATNTSSSQLFNDLTQTSIQINENTECKQNLLISSLEPSNTKAVTNLIKVEPVTSLSKAVTNSIKVEPVTSPSKVISNISLIKTEKVSESIAPKETLTENKPIFSVTTSPTEIIVSLAKAPTTITSVTTASSKSVTPLNLPEVSSSEILKRKSNIVETPVTKKMKLLSPIGDVPMEILARVIETITDPSKMVGPQGGFYPSQTARDEAARSEERRGLIEFHVIGNSLTKKPSRQTTIWLIGLQNVFSYQLPRMPKEYITRLVFDPKHRTLALIKDGRPIGGVCFRMFPTQNFTEIVFCAVSSNEQVKGYGTHMMNHLKDYHTQNGILNFLTYADEYAIGYFKKQGFSKDIKLAKSEYSGYIKEYEGATLMHCSLNPKIPYREFSLVIKKQKEIVRQLIKEKQEEIKKVYPGLTCFKNGVSEIPISSIPGIEETGWKQIQKNGKDILLNATAHHDALLNVLNAVKNHASAWPFLKPVPRNEVPDYYDIIKYPMDLQTMEERLEKKYYTLKKLFVADMSRIFSNCRTYNGPDTEYYKCAGVVERYFLTKLKDYYDDSTTIDTKIKEEDVS</sequence>
<evidence type="ECO:0000256" key="10">
    <source>
        <dbReference type="ARBA" id="ARBA00023163"/>
    </source>
</evidence>
<dbReference type="InterPro" id="IPR000182">
    <property type="entry name" value="GNAT_dom"/>
</dbReference>
<dbReference type="Pfam" id="PF06466">
    <property type="entry name" value="PCAF_N"/>
    <property type="match status" value="2"/>
</dbReference>
<dbReference type="Pfam" id="PF00583">
    <property type="entry name" value="Acetyltransf_1"/>
    <property type="match status" value="1"/>
</dbReference>
<protein>
    <recommendedName>
        <fullName evidence="4">histone acetyltransferase</fullName>
        <ecNumber evidence="4">2.3.1.48</ecNumber>
    </recommendedName>
</protein>
<evidence type="ECO:0000256" key="12">
    <source>
        <dbReference type="ARBA" id="ARBA00023242"/>
    </source>
</evidence>
<keyword evidence="12" id="KW-0539">Nucleus</keyword>
<evidence type="ECO:0000313" key="19">
    <source>
        <dbReference type="RefSeq" id="XP_065666583.1"/>
    </source>
</evidence>
<keyword evidence="6" id="KW-0156">Chromatin regulator</keyword>
<dbReference type="Gene3D" id="3.40.630.30">
    <property type="match status" value="1"/>
</dbReference>
<dbReference type="RefSeq" id="XP_065666583.1">
    <property type="nucleotide sequence ID" value="XM_065810511.1"/>
</dbReference>
<comment type="catalytic activity">
    <reaction evidence="14">
        <text>L-lysyl-[histone] + acetyl-CoA = N(6)-acetyl-L-lysyl-[histone] + CoA + H(+)</text>
        <dbReference type="Rhea" id="RHEA:21992"/>
        <dbReference type="Rhea" id="RHEA-COMP:9845"/>
        <dbReference type="Rhea" id="RHEA-COMP:11338"/>
        <dbReference type="ChEBI" id="CHEBI:15378"/>
        <dbReference type="ChEBI" id="CHEBI:29969"/>
        <dbReference type="ChEBI" id="CHEBI:57287"/>
        <dbReference type="ChEBI" id="CHEBI:57288"/>
        <dbReference type="ChEBI" id="CHEBI:61930"/>
        <dbReference type="EC" id="2.3.1.48"/>
    </reaction>
    <physiologicalReaction direction="left-to-right" evidence="14">
        <dbReference type="Rhea" id="RHEA:21993"/>
    </physiologicalReaction>
</comment>
<keyword evidence="7" id="KW-0805">Transcription regulation</keyword>
<dbReference type="EC" id="2.3.1.48" evidence="4"/>
<evidence type="ECO:0000256" key="11">
    <source>
        <dbReference type="ARBA" id="ARBA00023212"/>
    </source>
</evidence>
<dbReference type="InterPro" id="IPR018359">
    <property type="entry name" value="Bromodomain_CS"/>
</dbReference>
<dbReference type="Gene3D" id="1.20.920.10">
    <property type="entry name" value="Bromodomain-like"/>
    <property type="match status" value="1"/>
</dbReference>
<keyword evidence="13" id="KW-0012">Acyltransferase</keyword>
<dbReference type="PROSITE" id="PS50014">
    <property type="entry name" value="BROMODOMAIN_2"/>
    <property type="match status" value="1"/>
</dbReference>
<comment type="subcellular location">
    <subcellularLocation>
        <location evidence="2">Cytoplasm</location>
        <location evidence="2">Cytoskeleton</location>
        <location evidence="2">Microtubule organizing center</location>
        <location evidence="2">Centrosome</location>
    </subcellularLocation>
    <subcellularLocation>
        <location evidence="1">Nucleus</location>
    </subcellularLocation>
</comment>
<comment type="similarity">
    <text evidence="3">Belongs to the acetyltransferase family. GCN5 subfamily.</text>
</comment>
<reference evidence="19" key="1">
    <citation type="submission" date="2025-08" db="UniProtKB">
        <authorList>
            <consortium name="RefSeq"/>
        </authorList>
    </citation>
    <scope>IDENTIFICATION</scope>
</reference>
<name>A0ABM4CXA6_HYDVU</name>
<gene>
    <name evidence="19" type="primary">LOC100202935</name>
</gene>
<evidence type="ECO:0000313" key="18">
    <source>
        <dbReference type="Proteomes" id="UP001652625"/>
    </source>
</evidence>
<keyword evidence="9" id="KW-0010">Activator</keyword>
<dbReference type="InterPro" id="IPR009464">
    <property type="entry name" value="PCAF_N"/>
</dbReference>
<evidence type="ECO:0000256" key="13">
    <source>
        <dbReference type="ARBA" id="ARBA00023315"/>
    </source>
</evidence>
<evidence type="ECO:0000256" key="7">
    <source>
        <dbReference type="ARBA" id="ARBA00023015"/>
    </source>
</evidence>
<evidence type="ECO:0000256" key="2">
    <source>
        <dbReference type="ARBA" id="ARBA00004300"/>
    </source>
</evidence>
<keyword evidence="11" id="KW-0206">Cytoskeleton</keyword>
<dbReference type="InterPro" id="IPR037800">
    <property type="entry name" value="GCN5"/>
</dbReference>
<dbReference type="SUPFAM" id="SSF47370">
    <property type="entry name" value="Bromodomain"/>
    <property type="match status" value="1"/>
</dbReference>
<feature type="domain" description="N-acetyltransferase" evidence="17">
    <location>
        <begin position="601"/>
        <end position="749"/>
    </location>
</feature>
<dbReference type="InterPro" id="IPR001487">
    <property type="entry name" value="Bromodomain"/>
</dbReference>
<dbReference type="PROSITE" id="PS00633">
    <property type="entry name" value="BROMODOMAIN_1"/>
    <property type="match status" value="1"/>
</dbReference>
<dbReference type="PANTHER" id="PTHR45750">
    <property type="entry name" value="GH11602P"/>
    <property type="match status" value="1"/>
</dbReference>
<evidence type="ECO:0000256" key="1">
    <source>
        <dbReference type="ARBA" id="ARBA00004123"/>
    </source>
</evidence>
<evidence type="ECO:0000256" key="6">
    <source>
        <dbReference type="ARBA" id="ARBA00022853"/>
    </source>
</evidence>
<evidence type="ECO:0000256" key="14">
    <source>
        <dbReference type="ARBA" id="ARBA00048940"/>
    </source>
</evidence>
<evidence type="ECO:0000256" key="8">
    <source>
        <dbReference type="ARBA" id="ARBA00023117"/>
    </source>
</evidence>
<keyword evidence="10" id="KW-0804">Transcription</keyword>
<organism evidence="18 19">
    <name type="scientific">Hydra vulgaris</name>
    <name type="common">Hydra</name>
    <name type="synonym">Hydra attenuata</name>
    <dbReference type="NCBI Taxonomy" id="6087"/>
    <lineage>
        <taxon>Eukaryota</taxon>
        <taxon>Metazoa</taxon>
        <taxon>Cnidaria</taxon>
        <taxon>Hydrozoa</taxon>
        <taxon>Hydroidolina</taxon>
        <taxon>Anthoathecata</taxon>
        <taxon>Aplanulata</taxon>
        <taxon>Hydridae</taxon>
        <taxon>Hydra</taxon>
    </lineage>
</organism>
<keyword evidence="18" id="KW-1185">Reference proteome</keyword>
<dbReference type="GeneID" id="100202935"/>
<feature type="domain" description="Bromo" evidence="16">
    <location>
        <begin position="838"/>
        <end position="908"/>
    </location>
</feature>
<dbReference type="CDD" id="cd05509">
    <property type="entry name" value="Bromo_gcn5_like"/>
    <property type="match status" value="1"/>
</dbReference>
<keyword evidence="5" id="KW-0808">Transferase</keyword>
<dbReference type="SUPFAM" id="SSF55729">
    <property type="entry name" value="Acyl-CoA N-acyltransferases (Nat)"/>
    <property type="match status" value="1"/>
</dbReference>
<keyword evidence="8 15" id="KW-0103">Bromodomain</keyword>
<proteinExistence type="inferred from homology"/>
<dbReference type="Proteomes" id="UP001652625">
    <property type="component" value="Chromosome 11"/>
</dbReference>
<dbReference type="PRINTS" id="PR00503">
    <property type="entry name" value="BROMODOMAIN"/>
</dbReference>
<dbReference type="PANTHER" id="PTHR45750:SF3">
    <property type="entry name" value="HISTONE ACETYLTRANSFERASE"/>
    <property type="match status" value="1"/>
</dbReference>